<dbReference type="PANTHER" id="PTHR30477">
    <property type="entry name" value="ABC-TRANSPORTER METAL-BINDING PROTEIN"/>
    <property type="match status" value="1"/>
</dbReference>
<dbReference type="AlphaFoldDB" id="A0A7G9Z6K8"/>
<dbReference type="PANTHER" id="PTHR30477:SF18">
    <property type="entry name" value="METAL TRANSPORT SYSTEM MEMBRANE PROTEIN CT_417-RELATED"/>
    <property type="match status" value="1"/>
</dbReference>
<organism evidence="7">
    <name type="scientific">Candidatus Methanophaga sp. ANME-1 ERB7</name>
    <dbReference type="NCBI Taxonomy" id="2759913"/>
    <lineage>
        <taxon>Archaea</taxon>
        <taxon>Methanobacteriati</taxon>
        <taxon>Methanobacteriota</taxon>
        <taxon>Stenosarchaea group</taxon>
        <taxon>Methanomicrobia</taxon>
        <taxon>Candidatus Methanophagales</taxon>
        <taxon>Candidatus Methanophagaceae</taxon>
        <taxon>Candidatus Methanophaga</taxon>
    </lineage>
</organism>
<dbReference type="Gene3D" id="1.10.3470.10">
    <property type="entry name" value="ABC transporter involved in vitamin B12 uptake, BtuC"/>
    <property type="match status" value="1"/>
</dbReference>
<proteinExistence type="inferred from homology"/>
<dbReference type="GO" id="GO:0043190">
    <property type="term" value="C:ATP-binding cassette (ABC) transporter complex"/>
    <property type="evidence" value="ECO:0007669"/>
    <property type="project" value="InterPro"/>
</dbReference>
<dbReference type="InterPro" id="IPR037294">
    <property type="entry name" value="ABC_BtuC-like"/>
</dbReference>
<feature type="transmembrane region" description="Helical" evidence="6">
    <location>
        <begin position="62"/>
        <end position="80"/>
    </location>
</feature>
<dbReference type="GO" id="GO:0010043">
    <property type="term" value="P:response to zinc ion"/>
    <property type="evidence" value="ECO:0007669"/>
    <property type="project" value="TreeGrafter"/>
</dbReference>
<dbReference type="EMBL" id="MT631632">
    <property type="protein sequence ID" value="QNO55892.1"/>
    <property type="molecule type" value="Genomic_DNA"/>
</dbReference>
<evidence type="ECO:0000256" key="3">
    <source>
        <dbReference type="ARBA" id="ARBA00022692"/>
    </source>
</evidence>
<evidence type="ECO:0000256" key="1">
    <source>
        <dbReference type="ARBA" id="ARBA00004141"/>
    </source>
</evidence>
<dbReference type="CDD" id="cd06550">
    <property type="entry name" value="TM_ABC_iron-siderophores_like"/>
    <property type="match status" value="1"/>
</dbReference>
<evidence type="ECO:0000256" key="2">
    <source>
        <dbReference type="ARBA" id="ARBA00008034"/>
    </source>
</evidence>
<keyword evidence="3 6" id="KW-0812">Transmembrane</keyword>
<evidence type="ECO:0000256" key="5">
    <source>
        <dbReference type="ARBA" id="ARBA00023136"/>
    </source>
</evidence>
<dbReference type="SUPFAM" id="SSF81345">
    <property type="entry name" value="ABC transporter involved in vitamin B12 uptake, BtuC"/>
    <property type="match status" value="1"/>
</dbReference>
<evidence type="ECO:0000256" key="4">
    <source>
        <dbReference type="ARBA" id="ARBA00022989"/>
    </source>
</evidence>
<feature type="transmembrane region" description="Helical" evidence="6">
    <location>
        <begin position="12"/>
        <end position="32"/>
    </location>
</feature>
<feature type="transmembrane region" description="Helical" evidence="6">
    <location>
        <begin position="173"/>
        <end position="203"/>
    </location>
</feature>
<comment type="similarity">
    <text evidence="2">Belongs to the ABC-3 integral membrane protein family.</text>
</comment>
<dbReference type="GO" id="GO:0055085">
    <property type="term" value="P:transmembrane transport"/>
    <property type="evidence" value="ECO:0007669"/>
    <property type="project" value="InterPro"/>
</dbReference>
<name>A0A7G9Z6K8_9EURY</name>
<feature type="transmembrane region" description="Helical" evidence="6">
    <location>
        <begin position="132"/>
        <end position="149"/>
    </location>
</feature>
<accession>A0A7G9Z6K8</accession>
<keyword evidence="4 6" id="KW-1133">Transmembrane helix</keyword>
<dbReference type="Pfam" id="PF00950">
    <property type="entry name" value="ABC-3"/>
    <property type="match status" value="1"/>
</dbReference>
<reference evidence="7" key="1">
    <citation type="submission" date="2020-06" db="EMBL/GenBank/DDBJ databases">
        <title>Unique genomic features of the anaerobic methanotrophic archaea.</title>
        <authorList>
            <person name="Chadwick G.L."/>
            <person name="Skennerton C.T."/>
            <person name="Laso-Perez R."/>
            <person name="Leu A.O."/>
            <person name="Speth D.R."/>
            <person name="Yu H."/>
            <person name="Morgan-Lang C."/>
            <person name="Hatzenpichler R."/>
            <person name="Goudeau D."/>
            <person name="Malmstrom R."/>
            <person name="Brazelton W.J."/>
            <person name="Woyke T."/>
            <person name="Hallam S.J."/>
            <person name="Tyson G.W."/>
            <person name="Wegener G."/>
            <person name="Boetius A."/>
            <person name="Orphan V."/>
        </authorList>
    </citation>
    <scope>NUCLEOTIDE SEQUENCE</scope>
</reference>
<feature type="transmembrane region" description="Helical" evidence="6">
    <location>
        <begin position="92"/>
        <end position="112"/>
    </location>
</feature>
<gene>
    <name evidence="7" type="ORF">FMLIDMBJ_00040</name>
</gene>
<feature type="transmembrane region" description="Helical" evidence="6">
    <location>
        <begin position="245"/>
        <end position="264"/>
    </location>
</feature>
<protein>
    <submittedName>
        <fullName evidence="7">Uncharacterized protein</fullName>
    </submittedName>
</protein>
<evidence type="ECO:0000256" key="6">
    <source>
        <dbReference type="SAM" id="Phobius"/>
    </source>
</evidence>
<feature type="transmembrane region" description="Helical" evidence="6">
    <location>
        <begin position="37"/>
        <end position="56"/>
    </location>
</feature>
<comment type="subcellular location">
    <subcellularLocation>
        <location evidence="1">Membrane</location>
        <topology evidence="1">Multi-pass membrane protein</topology>
    </subcellularLocation>
</comment>
<keyword evidence="5 6" id="KW-0472">Membrane</keyword>
<dbReference type="InterPro" id="IPR001626">
    <property type="entry name" value="ABC_TroCD"/>
</dbReference>
<evidence type="ECO:0000313" key="7">
    <source>
        <dbReference type="EMBL" id="QNO55892.1"/>
    </source>
</evidence>
<feature type="transmembrane region" description="Helical" evidence="6">
    <location>
        <begin position="215"/>
        <end position="238"/>
    </location>
</feature>
<sequence length="270" mass="28679">MIEILEYEFMRNALIAALLASIACGIVGVYVVVKRIVFISGGIAHAAFGGVGLGYFLGVDPILGVIPFSIASALSMGVIGRRTKIPEDTAIGILWAMGMALGIILIGLTPGYAPDLFGYLFGSILTVPTSDLILMLCLDAAIIVVVLLFHREFQAISFDEDYATAAGLHTERLYLLLLCLIALTVVVLIKVVGVILVIALLTIPAAMGRQFTHRLSSMMCISVFLSAVLTICGLWLSYAFNLPSGATIVLVAGIAFIVSALSFHGKVIHH</sequence>